<proteinExistence type="predicted"/>
<evidence type="ECO:0000256" key="1">
    <source>
        <dbReference type="ARBA" id="ARBA00004370"/>
    </source>
</evidence>
<dbReference type="EMBL" id="FONH01000019">
    <property type="protein sequence ID" value="SFF46374.1"/>
    <property type="molecule type" value="Genomic_DNA"/>
</dbReference>
<protein>
    <submittedName>
        <fullName evidence="7">Sterol desaturase/sphingolipid hydroxylase, fatty acid hydroxylase superfamily</fullName>
    </submittedName>
</protein>
<dbReference type="RefSeq" id="WP_035323693.1">
    <property type="nucleotide sequence ID" value="NZ_FONH01000019.1"/>
</dbReference>
<evidence type="ECO:0000259" key="6">
    <source>
        <dbReference type="Pfam" id="PF04116"/>
    </source>
</evidence>
<dbReference type="GO" id="GO:0008610">
    <property type="term" value="P:lipid biosynthetic process"/>
    <property type="evidence" value="ECO:0007669"/>
    <property type="project" value="InterPro"/>
</dbReference>
<keyword evidence="4 5" id="KW-0472">Membrane</keyword>
<dbReference type="GO" id="GO:0016491">
    <property type="term" value="F:oxidoreductase activity"/>
    <property type="evidence" value="ECO:0007669"/>
    <property type="project" value="InterPro"/>
</dbReference>
<feature type="transmembrane region" description="Helical" evidence="5">
    <location>
        <begin position="183"/>
        <end position="207"/>
    </location>
</feature>
<evidence type="ECO:0000256" key="4">
    <source>
        <dbReference type="ARBA" id="ARBA00023136"/>
    </source>
</evidence>
<evidence type="ECO:0000313" key="8">
    <source>
        <dbReference type="Proteomes" id="UP000199477"/>
    </source>
</evidence>
<keyword evidence="8" id="KW-1185">Reference proteome</keyword>
<name>A0A1I2IVQ9_9GAMM</name>
<dbReference type="InterPro" id="IPR006694">
    <property type="entry name" value="Fatty_acid_hydroxylase"/>
</dbReference>
<evidence type="ECO:0000256" key="5">
    <source>
        <dbReference type="SAM" id="Phobius"/>
    </source>
</evidence>
<dbReference type="AlphaFoldDB" id="A0A1I2IVQ9"/>
<evidence type="ECO:0000256" key="3">
    <source>
        <dbReference type="ARBA" id="ARBA00022989"/>
    </source>
</evidence>
<dbReference type="GO" id="GO:0016020">
    <property type="term" value="C:membrane"/>
    <property type="evidence" value="ECO:0007669"/>
    <property type="project" value="UniProtKB-SubCell"/>
</dbReference>
<feature type="transmembrane region" description="Helical" evidence="5">
    <location>
        <begin position="84"/>
        <end position="103"/>
    </location>
</feature>
<evidence type="ECO:0000256" key="2">
    <source>
        <dbReference type="ARBA" id="ARBA00022692"/>
    </source>
</evidence>
<organism evidence="7 8">
    <name type="scientific">Dyella marensis</name>
    <dbReference type="NCBI Taxonomy" id="500610"/>
    <lineage>
        <taxon>Bacteria</taxon>
        <taxon>Pseudomonadati</taxon>
        <taxon>Pseudomonadota</taxon>
        <taxon>Gammaproteobacteria</taxon>
        <taxon>Lysobacterales</taxon>
        <taxon>Rhodanobacteraceae</taxon>
        <taxon>Dyella</taxon>
    </lineage>
</organism>
<comment type="subcellular location">
    <subcellularLocation>
        <location evidence="1">Membrane</location>
    </subcellularLocation>
</comment>
<dbReference type="GO" id="GO:0005506">
    <property type="term" value="F:iron ion binding"/>
    <property type="evidence" value="ECO:0007669"/>
    <property type="project" value="InterPro"/>
</dbReference>
<dbReference type="STRING" id="500610.SAMN02799615_03686"/>
<dbReference type="InterPro" id="IPR050307">
    <property type="entry name" value="Sterol_Desaturase_Related"/>
</dbReference>
<feature type="transmembrane region" description="Helical" evidence="5">
    <location>
        <begin position="110"/>
        <end position="129"/>
    </location>
</feature>
<dbReference type="PANTHER" id="PTHR11863">
    <property type="entry name" value="STEROL DESATURASE"/>
    <property type="match status" value="1"/>
</dbReference>
<dbReference type="Pfam" id="PF04116">
    <property type="entry name" value="FA_hydroxylase"/>
    <property type="match status" value="1"/>
</dbReference>
<keyword evidence="3 5" id="KW-1133">Transmembrane helix</keyword>
<gene>
    <name evidence="7" type="ORF">SAMN02799615_03686</name>
</gene>
<feature type="domain" description="Fatty acid hydroxylase" evidence="6">
    <location>
        <begin position="226"/>
        <end position="359"/>
    </location>
</feature>
<feature type="transmembrane region" description="Helical" evidence="5">
    <location>
        <begin position="219"/>
        <end position="238"/>
    </location>
</feature>
<accession>A0A1I2IVQ9</accession>
<reference evidence="8" key="1">
    <citation type="submission" date="2016-10" db="EMBL/GenBank/DDBJ databases">
        <authorList>
            <person name="Varghese N."/>
            <person name="Submissions S."/>
        </authorList>
    </citation>
    <scope>NUCLEOTIDE SEQUENCE [LARGE SCALE GENOMIC DNA]</scope>
    <source>
        <strain evidence="8">UNC178MFTsu3.1</strain>
    </source>
</reference>
<sequence length="402" mass="45313">MSDTSKRELAHKVIDRTVKAPLEDTRELLHRDGELKPGLGKISSVLALSLGILSLLGVLAFHFPQYLTTPDLRHKYSVDVLRQLLLAALLIAGGISLGNVILGRLRNINIVAFALVVAATAMGGSRVPVGSFPDHTPYIGLDWFILDLLGSTLIFVVIEKLFPLYKGQSLFRKEWQTDLKHFAVNHFIVGLALLVVNFLLHHLFGWLVSSGFQQTVRDIAFVPQLLLCILVADLAQYWTHRAYHEVPFLWRFHAVHHSVKTMDWLAGSRQHMLELIFTRVCVLAPLYILGFSEGVMNAYIIVVGFQAVFNHANVHLPWGPLKYLVVTPDFHHWHHASDDEAIDKNYAAHYAFLDYLFGTAVKSTKKFPEKYGVVGDYMPDGFVRQQLFPFRGSTKPVEPTES</sequence>
<feature type="transmembrane region" description="Helical" evidence="5">
    <location>
        <begin position="45"/>
        <end position="64"/>
    </location>
</feature>
<dbReference type="Proteomes" id="UP000199477">
    <property type="component" value="Unassembled WGS sequence"/>
</dbReference>
<evidence type="ECO:0000313" key="7">
    <source>
        <dbReference type="EMBL" id="SFF46374.1"/>
    </source>
</evidence>
<feature type="transmembrane region" description="Helical" evidence="5">
    <location>
        <begin position="141"/>
        <end position="162"/>
    </location>
</feature>
<keyword evidence="2 5" id="KW-0812">Transmembrane</keyword>